<proteinExistence type="inferred from homology"/>
<accession>H0USG6</accession>
<organism evidence="7 8">
    <name type="scientific">Thermanaerovibrio velox DSM 12556</name>
    <dbReference type="NCBI Taxonomy" id="926567"/>
    <lineage>
        <taxon>Bacteria</taxon>
        <taxon>Thermotogati</taxon>
        <taxon>Synergistota</taxon>
        <taxon>Synergistia</taxon>
        <taxon>Synergistales</taxon>
        <taxon>Synergistaceae</taxon>
        <taxon>Thermanaerovibrio</taxon>
    </lineage>
</organism>
<dbReference type="GO" id="GO:0005198">
    <property type="term" value="F:structural molecule activity"/>
    <property type="evidence" value="ECO:0007669"/>
    <property type="project" value="InterPro"/>
</dbReference>
<dbReference type="InterPro" id="IPR001492">
    <property type="entry name" value="Flagellin"/>
</dbReference>
<feature type="domain" description="Flagellin N-terminal" evidence="5">
    <location>
        <begin position="8"/>
        <end position="141"/>
    </location>
</feature>
<dbReference type="HOGENOM" id="CLU_304813_0_0_0"/>
<protein>
    <submittedName>
        <fullName evidence="7">Flagellar hook-associated protein 3</fullName>
    </submittedName>
</protein>
<keyword evidence="3" id="KW-0975">Bacterial flagellum</keyword>
<keyword evidence="7" id="KW-0969">Cilium</keyword>
<dbReference type="Pfam" id="PF00669">
    <property type="entry name" value="Flagellin_N"/>
    <property type="match status" value="1"/>
</dbReference>
<dbReference type="InterPro" id="IPR001029">
    <property type="entry name" value="Flagellin_N"/>
</dbReference>
<evidence type="ECO:0000259" key="6">
    <source>
        <dbReference type="Pfam" id="PF00700"/>
    </source>
</evidence>
<evidence type="ECO:0000256" key="2">
    <source>
        <dbReference type="ARBA" id="ARBA00005709"/>
    </source>
</evidence>
<keyword evidence="8" id="KW-1185">Reference proteome</keyword>
<evidence type="ECO:0000313" key="7">
    <source>
        <dbReference type="EMBL" id="EHM10255.1"/>
    </source>
</evidence>
<evidence type="ECO:0000256" key="4">
    <source>
        <dbReference type="SAM" id="MobiDB-lite"/>
    </source>
</evidence>
<dbReference type="Proteomes" id="UP000005730">
    <property type="component" value="Chromosome"/>
</dbReference>
<dbReference type="GO" id="GO:0071973">
    <property type="term" value="P:bacterial-type flagellum-dependent cell motility"/>
    <property type="evidence" value="ECO:0007669"/>
    <property type="project" value="InterPro"/>
</dbReference>
<reference evidence="7 8" key="1">
    <citation type="submission" date="2011-10" db="EMBL/GenBank/DDBJ databases">
        <title>The Noncontiguous Finished genome of Thermanaerovibrio velox DSM 12556.</title>
        <authorList>
            <consortium name="US DOE Joint Genome Institute (JGI-PGF)"/>
            <person name="Lucas S."/>
            <person name="Copeland A."/>
            <person name="Lapidus A."/>
            <person name="Glavina del Rio T."/>
            <person name="Dalin E."/>
            <person name="Tice H."/>
            <person name="Bruce D."/>
            <person name="Goodwin L."/>
            <person name="Pitluck S."/>
            <person name="Peters L."/>
            <person name="Mikhailova N."/>
            <person name="Teshima H."/>
            <person name="Kyrpides N."/>
            <person name="Mavromatis K."/>
            <person name="Ivanova N."/>
            <person name="Markowitz V."/>
            <person name="Cheng J.-F."/>
            <person name="Hugenholtz P."/>
            <person name="Woyke T."/>
            <person name="Wu D."/>
            <person name="Spring S."/>
            <person name="Brambilla E.-M."/>
            <person name="Klenk H.-P."/>
            <person name="Eisen J.A."/>
        </authorList>
    </citation>
    <scope>NUCLEOTIDE SEQUENCE [LARGE SCALE GENOMIC DNA]</scope>
    <source>
        <strain evidence="7 8">DSM 12556</strain>
    </source>
</reference>
<dbReference type="Pfam" id="PF00700">
    <property type="entry name" value="Flagellin_C"/>
    <property type="match status" value="1"/>
</dbReference>
<dbReference type="AlphaFoldDB" id="H0USG6"/>
<dbReference type="EMBL" id="CM001377">
    <property type="protein sequence ID" value="EHM10255.1"/>
    <property type="molecule type" value="Genomic_DNA"/>
</dbReference>
<evidence type="ECO:0000256" key="3">
    <source>
        <dbReference type="ARBA" id="ARBA00023143"/>
    </source>
</evidence>
<evidence type="ECO:0000313" key="8">
    <source>
        <dbReference type="Proteomes" id="UP000005730"/>
    </source>
</evidence>
<dbReference type="STRING" id="926567.TheveDRAFT_1131"/>
<keyword evidence="7" id="KW-0966">Cell projection</keyword>
<dbReference type="eggNOG" id="COG1344">
    <property type="taxonomic scope" value="Bacteria"/>
</dbReference>
<dbReference type="InterPro" id="IPR013384">
    <property type="entry name" value="Flagell_FlgL"/>
</dbReference>
<feature type="domain" description="Flagellin C-terminal" evidence="6">
    <location>
        <begin position="938"/>
        <end position="1012"/>
    </location>
</feature>
<dbReference type="OrthoDB" id="9758307at2"/>
<sequence>MLQRVTNSMMHGMLLSDMQNNLARMLEIQKQLATQKKFSRPSDNPIDVTRSLAMDTTITENVQYQRNLDDALTWLKNTETAFDQITSVYQQVRQLAVYAGDGGLVDVDMGAIAEQLYQLQEEMRNAANYEVEGRFLLSGLSTGVRPFVRDERGRVIYQGSNMPVYFEMERQQLGRVSFTGRDLFQMDDKRYVITGFDVPLDFSWKGRDEIIQLQVGDQVVKARLPEKWKDEKLDNVADSTDYDRFREAQELEGYSLDDIAKALNDSIEMGDLKRLVSVSVEKDVSKGVQRLVVRSHNGLPVRLTTWPETDIPNLSQGIKGSGVPLGFTADAVSAMSVDFGGGVAYPVDVVGKTVAQIADELMKVPGIWAARKTDGVSEWLDVVSRDPSKSFSLKLDGNVQNLFGGVDAVTSSEVRKNSDHSHVDLARLLGMETSLKSMEVGVSWSQDTTSSPLHWKFVSGSNKGELFINGDPNLTMEELAQRITAVAGDWLEAVVETDEPDGTYPSPDPLDNSGSNAEGATKRLILRTRDGSPLVLYDGEKAGANYAVQLGVDTSIRGSGPVVYPSDGVGSFDENMPAMMEVTVGDNTYTVKLCRLQHDTGEKIAEAIVSQVNQQAGEVLLGVDKLSSSSDDFAILSLSGQPVRISDRGYGDPAYRSYTGGLAIQLGVATGISGGAVAGNLTAGSDGTLRISSLGRSVDVPVLAADNVKSLLDRVVELAGDWLNVAYYDPAVANPPGAGPVRFSISSKDGSPVSIFDVSGSAASTFNMGTALEGSALAAWTPVAGDVLTLHVNGMSHSIDLYDESAGQPIVSSLDELAELINARFQGQDIRAHAVDQGGGSKKLVLTSPRGYVVTVDESVMNAATRLGLTSGPTWTASSPNRGGSGPFNQVQQVRTLGNQSKQDFFGVMDDLINAVKNQDRRGISDYLLGKVTKWGDNLLRCRTECGALVNRYENTQGRLKQNNVNLTDLQSKISDVDLAEAATQFQMSQAVYQASLAVIARIVQPTLVDFLR</sequence>
<dbReference type="GO" id="GO:0009424">
    <property type="term" value="C:bacterial-type flagellum hook"/>
    <property type="evidence" value="ECO:0007669"/>
    <property type="project" value="InterPro"/>
</dbReference>
<evidence type="ECO:0000259" key="5">
    <source>
        <dbReference type="Pfam" id="PF00669"/>
    </source>
</evidence>
<comment type="similarity">
    <text evidence="2">Belongs to the bacterial flagellin family.</text>
</comment>
<comment type="subcellular location">
    <subcellularLocation>
        <location evidence="1">Bacterial flagellum</location>
    </subcellularLocation>
</comment>
<keyword evidence="7" id="KW-0282">Flagellum</keyword>
<dbReference type="InterPro" id="IPR046358">
    <property type="entry name" value="Flagellin_C"/>
</dbReference>
<dbReference type="PANTHER" id="PTHR42792:SF1">
    <property type="entry name" value="FLAGELLAR HOOK-ASSOCIATED PROTEIN 3"/>
    <property type="match status" value="1"/>
</dbReference>
<feature type="region of interest" description="Disordered" evidence="4">
    <location>
        <begin position="498"/>
        <end position="517"/>
    </location>
</feature>
<dbReference type="PANTHER" id="PTHR42792">
    <property type="entry name" value="FLAGELLIN"/>
    <property type="match status" value="1"/>
</dbReference>
<dbReference type="Gene3D" id="1.20.1330.10">
    <property type="entry name" value="f41 fragment of flagellin, N-terminal domain"/>
    <property type="match status" value="2"/>
</dbReference>
<name>H0USG6_9BACT</name>
<dbReference type="SUPFAM" id="SSF64518">
    <property type="entry name" value="Phase 1 flagellin"/>
    <property type="match status" value="1"/>
</dbReference>
<dbReference type="RefSeq" id="WP_006583749.1">
    <property type="nucleotide sequence ID" value="NZ_CM001377.1"/>
</dbReference>
<dbReference type="NCBIfam" id="TIGR02550">
    <property type="entry name" value="flagell_flgL"/>
    <property type="match status" value="1"/>
</dbReference>
<gene>
    <name evidence="7" type="ORF">TheveDRAFT_1131</name>
</gene>
<evidence type="ECO:0000256" key="1">
    <source>
        <dbReference type="ARBA" id="ARBA00004365"/>
    </source>
</evidence>